<dbReference type="OrthoDB" id="321504at2759"/>
<feature type="coiled-coil region" evidence="1">
    <location>
        <begin position="75"/>
        <end position="239"/>
    </location>
</feature>
<evidence type="ECO:0000313" key="2">
    <source>
        <dbReference type="EMBL" id="CAD8084909.1"/>
    </source>
</evidence>
<keyword evidence="1" id="KW-0175">Coiled coil</keyword>
<name>A0A8S1MZT5_9CILI</name>
<evidence type="ECO:0000256" key="1">
    <source>
        <dbReference type="SAM" id="Coils"/>
    </source>
</evidence>
<keyword evidence="3" id="KW-1185">Reference proteome</keyword>
<evidence type="ECO:0000313" key="3">
    <source>
        <dbReference type="Proteomes" id="UP000692954"/>
    </source>
</evidence>
<dbReference type="EMBL" id="CAJJDN010000047">
    <property type="protein sequence ID" value="CAD8084909.1"/>
    <property type="molecule type" value="Genomic_DNA"/>
</dbReference>
<sequence length="565" mass="67414">MITILFLDRKDEEHQRNYANIMETLQKSSVRESWTLFDSESGNLVDQNTNLKDIFKLRALKGSDIKNLFKEHKDIQTLMKKNDQYEKEIKNLKDELKEYNLVKQSQLLNVQTNVQINRNVIEKEQEIENLKKINKQQEQIIQDMDTDKAESQSVQNFNQNRMIERNNEIIANLNQESKNLSQELKSQQQKVESLSQQLESKKQEVDNLSQKLESMSVELNQQSKTIENLTKEKEKFQSQSFNIESSCNQTIQEVLQSFYDEEKPMNIYLQHFNLLLEKQLENEKQKIKEPLNNTFLQSTQILQISIQQVTLDIQKFKQCVKDKRIFLLENEYIIQGKKQDIDQDTLIKLKNGLSQEITINNDIYQIKIKESRKKEYQAMHLINNQLVVEGFMSIYNEDLQKTKPQLNKISLELEKDFLIKDEINQQQNQQLNQIRLKLAKHFLIKDQFNQYYICEEVFGDEQNKKYETFTQSTLIHQYINSFILYFYYSMNKNCIITKYELREEDKQPKKLSNIKISHNYFQALSLFYKGNQRIEKLKINNLTQGAYQTFWSEELKKLAEEKRGV</sequence>
<accession>A0A8S1MZT5</accession>
<protein>
    <submittedName>
        <fullName evidence="2">Uncharacterized protein</fullName>
    </submittedName>
</protein>
<proteinExistence type="predicted"/>
<comment type="caution">
    <text evidence="2">The sequence shown here is derived from an EMBL/GenBank/DDBJ whole genome shotgun (WGS) entry which is preliminary data.</text>
</comment>
<dbReference type="Proteomes" id="UP000692954">
    <property type="component" value="Unassembled WGS sequence"/>
</dbReference>
<gene>
    <name evidence="2" type="ORF">PSON_ATCC_30995.1.T0470243</name>
</gene>
<dbReference type="AlphaFoldDB" id="A0A8S1MZT5"/>
<reference evidence="2" key="1">
    <citation type="submission" date="2021-01" db="EMBL/GenBank/DDBJ databases">
        <authorList>
            <consortium name="Genoscope - CEA"/>
            <person name="William W."/>
        </authorList>
    </citation>
    <scope>NUCLEOTIDE SEQUENCE</scope>
</reference>
<organism evidence="2 3">
    <name type="scientific">Paramecium sonneborni</name>
    <dbReference type="NCBI Taxonomy" id="65129"/>
    <lineage>
        <taxon>Eukaryota</taxon>
        <taxon>Sar</taxon>
        <taxon>Alveolata</taxon>
        <taxon>Ciliophora</taxon>
        <taxon>Intramacronucleata</taxon>
        <taxon>Oligohymenophorea</taxon>
        <taxon>Peniculida</taxon>
        <taxon>Parameciidae</taxon>
        <taxon>Paramecium</taxon>
    </lineage>
</organism>